<dbReference type="Proteomes" id="UP001596513">
    <property type="component" value="Unassembled WGS sequence"/>
</dbReference>
<dbReference type="PANTHER" id="PTHR33734">
    <property type="entry name" value="LYSM DOMAIN-CONTAINING GPI-ANCHORED PROTEIN 2"/>
    <property type="match status" value="1"/>
</dbReference>
<dbReference type="InterPro" id="IPR018392">
    <property type="entry name" value="LysM"/>
</dbReference>
<evidence type="ECO:0000259" key="2">
    <source>
        <dbReference type="PROSITE" id="PS51782"/>
    </source>
</evidence>
<feature type="region of interest" description="Disordered" evidence="1">
    <location>
        <begin position="178"/>
        <end position="232"/>
    </location>
</feature>
<accession>A0ABW2UBY3</accession>
<dbReference type="SMART" id="SM00257">
    <property type="entry name" value="LysM"/>
    <property type="match status" value="2"/>
</dbReference>
<dbReference type="CDD" id="cd00118">
    <property type="entry name" value="LysM"/>
    <property type="match status" value="2"/>
</dbReference>
<feature type="compositionally biased region" description="Low complexity" evidence="1">
    <location>
        <begin position="192"/>
        <end position="217"/>
    </location>
</feature>
<name>A0ABW2UBY3_9BACT</name>
<sequence length="325" mass="33798">MTVILSLLTLLALGGPGPGKSSPSKAAPNDSIGQEVRGGQRFVKHRITAGETLSALSRRYKVTLDQLNAANPQIKNGLGIGQIVYVPRPAAGRAAAPAAAKAPAVVTAAAPASAAVAVPARYTVAKGETLFGIARRFQLTPEELIKLNSLPANGKVRVGQQLILAAAESAPVVAAAAPAPKPAAAEPERTPEPAAKTPAPAPDKPAQVATVTPAAPAEKQDNDKEERTPSRASEVLARVVENGLGAPIDKSVTDKYLALHKTAPVGTIMQVRNSMNGQSVYVRVIGKLPDTGENNNILVRLSPRAMQKLGTADSRFRVETNYIPQ</sequence>
<protein>
    <submittedName>
        <fullName evidence="3">LysM peptidoglycan-binding domain-containing protein</fullName>
    </submittedName>
</protein>
<dbReference type="Pfam" id="PF01476">
    <property type="entry name" value="LysM"/>
    <property type="match status" value="2"/>
</dbReference>
<organism evidence="3 4">
    <name type="scientific">Hymenobacter humi</name>
    <dbReference type="NCBI Taxonomy" id="1411620"/>
    <lineage>
        <taxon>Bacteria</taxon>
        <taxon>Pseudomonadati</taxon>
        <taxon>Bacteroidota</taxon>
        <taxon>Cytophagia</taxon>
        <taxon>Cytophagales</taxon>
        <taxon>Hymenobacteraceae</taxon>
        <taxon>Hymenobacter</taxon>
    </lineage>
</organism>
<dbReference type="Gene3D" id="3.10.350.10">
    <property type="entry name" value="LysM domain"/>
    <property type="match status" value="2"/>
</dbReference>
<feature type="compositionally biased region" description="Basic and acidic residues" evidence="1">
    <location>
        <begin position="218"/>
        <end position="229"/>
    </location>
</feature>
<gene>
    <name evidence="3" type="ORF">ACFQT0_21945</name>
</gene>
<dbReference type="RefSeq" id="WP_380205213.1">
    <property type="nucleotide sequence ID" value="NZ_JBHTEK010000001.1"/>
</dbReference>
<comment type="caution">
    <text evidence="3">The sequence shown here is derived from an EMBL/GenBank/DDBJ whole genome shotgun (WGS) entry which is preliminary data.</text>
</comment>
<proteinExistence type="predicted"/>
<dbReference type="PANTHER" id="PTHR33734:SF22">
    <property type="entry name" value="MEMBRANE-BOUND LYTIC MUREIN TRANSGLYCOSYLASE D"/>
    <property type="match status" value="1"/>
</dbReference>
<keyword evidence="4" id="KW-1185">Reference proteome</keyword>
<dbReference type="EMBL" id="JBHTEK010000001">
    <property type="protein sequence ID" value="MFC7669730.1"/>
    <property type="molecule type" value="Genomic_DNA"/>
</dbReference>
<dbReference type="SUPFAM" id="SSF54106">
    <property type="entry name" value="LysM domain"/>
    <property type="match status" value="2"/>
</dbReference>
<reference evidence="4" key="1">
    <citation type="journal article" date="2019" name="Int. J. Syst. Evol. Microbiol.">
        <title>The Global Catalogue of Microorganisms (GCM) 10K type strain sequencing project: providing services to taxonomists for standard genome sequencing and annotation.</title>
        <authorList>
            <consortium name="The Broad Institute Genomics Platform"/>
            <consortium name="The Broad Institute Genome Sequencing Center for Infectious Disease"/>
            <person name="Wu L."/>
            <person name="Ma J."/>
        </authorList>
    </citation>
    <scope>NUCLEOTIDE SEQUENCE [LARGE SCALE GENOMIC DNA]</scope>
    <source>
        <strain evidence="4">JCM 19635</strain>
    </source>
</reference>
<dbReference type="Gene3D" id="2.40.40.10">
    <property type="entry name" value="RlpA-like domain"/>
    <property type="match status" value="1"/>
</dbReference>
<feature type="domain" description="LysM" evidence="2">
    <location>
        <begin position="43"/>
        <end position="86"/>
    </location>
</feature>
<evidence type="ECO:0000256" key="1">
    <source>
        <dbReference type="SAM" id="MobiDB-lite"/>
    </source>
</evidence>
<dbReference type="InterPro" id="IPR036779">
    <property type="entry name" value="LysM_dom_sf"/>
</dbReference>
<feature type="domain" description="LysM" evidence="2">
    <location>
        <begin position="120"/>
        <end position="164"/>
    </location>
</feature>
<evidence type="ECO:0000313" key="3">
    <source>
        <dbReference type="EMBL" id="MFC7669730.1"/>
    </source>
</evidence>
<dbReference type="InterPro" id="IPR036908">
    <property type="entry name" value="RlpA-like_sf"/>
</dbReference>
<dbReference type="PROSITE" id="PS51782">
    <property type="entry name" value="LYSM"/>
    <property type="match status" value="2"/>
</dbReference>
<evidence type="ECO:0000313" key="4">
    <source>
        <dbReference type="Proteomes" id="UP001596513"/>
    </source>
</evidence>